<keyword evidence="2" id="KW-0158">Chromosome</keyword>
<name>A0A0R3UK43_MESCO</name>
<dbReference type="OrthoDB" id="616263at2759"/>
<dbReference type="PANTHER" id="PTHR46223:SF3">
    <property type="entry name" value="HISTONE-LYSINE N-METHYLTRANSFERASE SET-23"/>
    <property type="match status" value="1"/>
</dbReference>
<dbReference type="InterPro" id="IPR046341">
    <property type="entry name" value="SET_dom_sf"/>
</dbReference>
<dbReference type="Gene3D" id="2.170.270.10">
    <property type="entry name" value="SET domain"/>
    <property type="match status" value="1"/>
</dbReference>
<dbReference type="SMART" id="SM00317">
    <property type="entry name" value="SET"/>
    <property type="match status" value="1"/>
</dbReference>
<dbReference type="InterPro" id="IPR003616">
    <property type="entry name" value="Post-SET_dom"/>
</dbReference>
<gene>
    <name evidence="10" type="ORF">MCOS_LOCUS7922</name>
</gene>
<dbReference type="GO" id="GO:0032259">
    <property type="term" value="P:methylation"/>
    <property type="evidence" value="ECO:0007669"/>
    <property type="project" value="UniProtKB-KW"/>
</dbReference>
<evidence type="ECO:0000259" key="8">
    <source>
        <dbReference type="PROSITE" id="PS50280"/>
    </source>
</evidence>
<organism evidence="12">
    <name type="scientific">Mesocestoides corti</name>
    <name type="common">Flatworm</name>
    <dbReference type="NCBI Taxonomy" id="53468"/>
    <lineage>
        <taxon>Eukaryota</taxon>
        <taxon>Metazoa</taxon>
        <taxon>Spiralia</taxon>
        <taxon>Lophotrochozoa</taxon>
        <taxon>Platyhelminthes</taxon>
        <taxon>Cestoda</taxon>
        <taxon>Eucestoda</taxon>
        <taxon>Cyclophyllidea</taxon>
        <taxon>Mesocestoididae</taxon>
        <taxon>Mesocestoides</taxon>
    </lineage>
</organism>
<dbReference type="Pfam" id="PF00856">
    <property type="entry name" value="SET"/>
    <property type="match status" value="1"/>
</dbReference>
<keyword evidence="11" id="KW-1185">Reference proteome</keyword>
<evidence type="ECO:0000256" key="3">
    <source>
        <dbReference type="ARBA" id="ARBA00022603"/>
    </source>
</evidence>
<keyword evidence="5" id="KW-0949">S-adenosyl-L-methionine</keyword>
<keyword evidence="7" id="KW-0862">Zinc</keyword>
<dbReference type="GO" id="GO:0008168">
    <property type="term" value="F:methyltransferase activity"/>
    <property type="evidence" value="ECO:0007669"/>
    <property type="project" value="UniProtKB-KW"/>
</dbReference>
<dbReference type="GO" id="GO:0005694">
    <property type="term" value="C:chromosome"/>
    <property type="evidence" value="ECO:0007669"/>
    <property type="project" value="UniProtKB-SubCell"/>
</dbReference>
<accession>A0A0R3UK43</accession>
<reference evidence="12" key="1">
    <citation type="submission" date="2016-04" db="UniProtKB">
        <authorList>
            <consortium name="WormBaseParasite"/>
        </authorList>
    </citation>
    <scope>IDENTIFICATION</scope>
</reference>
<comment type="subcellular location">
    <subcellularLocation>
        <location evidence="1">Chromosome</location>
    </subcellularLocation>
</comment>
<protein>
    <submittedName>
        <fullName evidence="12">Histone-lysine N-methyltransferase</fullName>
    </submittedName>
</protein>
<evidence type="ECO:0000256" key="6">
    <source>
        <dbReference type="ARBA" id="ARBA00022723"/>
    </source>
</evidence>
<dbReference type="AlphaFoldDB" id="A0A0R3UK43"/>
<feature type="domain" description="SET" evidence="8">
    <location>
        <begin position="68"/>
        <end position="202"/>
    </location>
</feature>
<proteinExistence type="predicted"/>
<dbReference type="Proteomes" id="UP000267029">
    <property type="component" value="Unassembled WGS sequence"/>
</dbReference>
<feature type="domain" description="Post-SET" evidence="9">
    <location>
        <begin position="212"/>
        <end position="228"/>
    </location>
</feature>
<keyword evidence="6" id="KW-0479">Metal-binding</keyword>
<evidence type="ECO:0000256" key="1">
    <source>
        <dbReference type="ARBA" id="ARBA00004286"/>
    </source>
</evidence>
<evidence type="ECO:0000313" key="12">
    <source>
        <dbReference type="WBParaSite" id="MCOS_0000792101-mRNA-1"/>
    </source>
</evidence>
<evidence type="ECO:0000256" key="5">
    <source>
        <dbReference type="ARBA" id="ARBA00022691"/>
    </source>
</evidence>
<evidence type="ECO:0000313" key="10">
    <source>
        <dbReference type="EMBL" id="VDD81919.1"/>
    </source>
</evidence>
<dbReference type="SUPFAM" id="SSF82199">
    <property type="entry name" value="SET domain"/>
    <property type="match status" value="1"/>
</dbReference>
<dbReference type="GO" id="GO:0046872">
    <property type="term" value="F:metal ion binding"/>
    <property type="evidence" value="ECO:0007669"/>
    <property type="project" value="UniProtKB-KW"/>
</dbReference>
<dbReference type="PANTHER" id="PTHR46223">
    <property type="entry name" value="HISTONE-LYSINE N-METHYLTRANSFERASE SUV39H"/>
    <property type="match status" value="1"/>
</dbReference>
<evidence type="ECO:0000313" key="11">
    <source>
        <dbReference type="Proteomes" id="UP000267029"/>
    </source>
</evidence>
<evidence type="ECO:0000256" key="4">
    <source>
        <dbReference type="ARBA" id="ARBA00022679"/>
    </source>
</evidence>
<evidence type="ECO:0000256" key="2">
    <source>
        <dbReference type="ARBA" id="ARBA00022454"/>
    </source>
</evidence>
<sequence>MNYSDVVSEDVLKSRNPGCNCTDDCSSESECACLVRSYGRNYSILEHLLLQVLNCTNRLVQYFTNDFTALQVYETATRGRGVQATRDLVPGEFVCTFKGLYLPMTSAYNEAALQFKRYGDIYVMVVREFIGYAHRLVVETAIDGTSMDWEIKNYPPPSAFINHSCCPNMTVVPVRVETDQPIFALFATKDIDLGEELTYDYIEKSGEHIIPSSKRCLCGAENCRRLLPQFI</sequence>
<dbReference type="PROSITE" id="PS50868">
    <property type="entry name" value="POST_SET"/>
    <property type="match status" value="1"/>
</dbReference>
<evidence type="ECO:0000256" key="7">
    <source>
        <dbReference type="ARBA" id="ARBA00022833"/>
    </source>
</evidence>
<dbReference type="InterPro" id="IPR001214">
    <property type="entry name" value="SET_dom"/>
</dbReference>
<dbReference type="EMBL" id="UXSR01005426">
    <property type="protein sequence ID" value="VDD81919.1"/>
    <property type="molecule type" value="Genomic_DNA"/>
</dbReference>
<dbReference type="WBParaSite" id="MCOS_0000792101-mRNA-1">
    <property type="protein sequence ID" value="MCOS_0000792101-mRNA-1"/>
    <property type="gene ID" value="MCOS_0000792101"/>
</dbReference>
<reference evidence="10 11" key="2">
    <citation type="submission" date="2018-10" db="EMBL/GenBank/DDBJ databases">
        <authorList>
            <consortium name="Pathogen Informatics"/>
        </authorList>
    </citation>
    <scope>NUCLEOTIDE SEQUENCE [LARGE SCALE GENOMIC DNA]</scope>
</reference>
<dbReference type="STRING" id="53468.A0A0R3UK43"/>
<keyword evidence="4" id="KW-0808">Transferase</keyword>
<dbReference type="PROSITE" id="PS50280">
    <property type="entry name" value="SET"/>
    <property type="match status" value="1"/>
</dbReference>
<keyword evidence="3" id="KW-0489">Methyltransferase</keyword>
<dbReference type="InterPro" id="IPR050973">
    <property type="entry name" value="H3K9_Histone-Lys_N-MTase"/>
</dbReference>
<evidence type="ECO:0000259" key="9">
    <source>
        <dbReference type="PROSITE" id="PS50868"/>
    </source>
</evidence>